<feature type="transmembrane region" description="Helical" evidence="1">
    <location>
        <begin position="332"/>
        <end position="353"/>
    </location>
</feature>
<keyword evidence="1" id="KW-1133">Transmembrane helix</keyword>
<feature type="transmembrane region" description="Helical" evidence="1">
    <location>
        <begin position="262"/>
        <end position="282"/>
    </location>
</feature>
<protein>
    <submittedName>
        <fullName evidence="2">DUF4271 domain-containing protein</fullName>
    </submittedName>
</protein>
<feature type="transmembrane region" description="Helical" evidence="1">
    <location>
        <begin position="222"/>
        <end position="242"/>
    </location>
</feature>
<accession>A0ABT8KWN1</accession>
<dbReference type="RefSeq" id="WP_346754042.1">
    <property type="nucleotide sequence ID" value="NZ_JAUJEA010000009.1"/>
</dbReference>
<dbReference type="Pfam" id="PF14093">
    <property type="entry name" value="DUF4271"/>
    <property type="match status" value="1"/>
</dbReference>
<comment type="caution">
    <text evidence="2">The sequence shown here is derived from an EMBL/GenBank/DDBJ whole genome shotgun (WGS) entry which is preliminary data.</text>
</comment>
<keyword evidence="3" id="KW-1185">Reference proteome</keyword>
<proteinExistence type="predicted"/>
<evidence type="ECO:0000313" key="2">
    <source>
        <dbReference type="EMBL" id="MDN5204018.1"/>
    </source>
</evidence>
<reference evidence="2" key="1">
    <citation type="submission" date="2023-06" db="EMBL/GenBank/DDBJ databases">
        <title>Genomic of Parafulvivirga corallium.</title>
        <authorList>
            <person name="Wang G."/>
        </authorList>
    </citation>
    <scope>NUCLEOTIDE SEQUENCE</scope>
    <source>
        <strain evidence="2">BMA10</strain>
    </source>
</reference>
<evidence type="ECO:0000313" key="3">
    <source>
        <dbReference type="Proteomes" id="UP001172082"/>
    </source>
</evidence>
<organism evidence="2 3">
    <name type="scientific">Splendidivirga corallicola</name>
    <dbReference type="NCBI Taxonomy" id="3051826"/>
    <lineage>
        <taxon>Bacteria</taxon>
        <taxon>Pseudomonadati</taxon>
        <taxon>Bacteroidota</taxon>
        <taxon>Cytophagia</taxon>
        <taxon>Cytophagales</taxon>
        <taxon>Splendidivirgaceae</taxon>
        <taxon>Splendidivirga</taxon>
    </lineage>
</organism>
<feature type="transmembrane region" description="Helical" evidence="1">
    <location>
        <begin position="365"/>
        <end position="387"/>
    </location>
</feature>
<feature type="transmembrane region" description="Helical" evidence="1">
    <location>
        <begin position="169"/>
        <end position="187"/>
    </location>
</feature>
<dbReference type="EMBL" id="JAUJEA010000009">
    <property type="protein sequence ID" value="MDN5204018.1"/>
    <property type="molecule type" value="Genomic_DNA"/>
</dbReference>
<keyword evidence="1" id="KW-0812">Transmembrane</keyword>
<dbReference type="Proteomes" id="UP001172082">
    <property type="component" value="Unassembled WGS sequence"/>
</dbReference>
<sequence length="389" mass="44940">MPRFFFQKLILILALAIYCNHDGVYANDQFQLIRDLKSDWLVYDGNLDTYVPWIERATQTPVNISFALKKSEANNNQLRLCLHEGTSLFIEQQIVQFFDASKCLTLDGDSLFSVYDQENIFITIYSPALDKSRSETLLVSPSNYNRPVQGDQNNDYNPIRRPPTVFKNFFIIAMLVVLACMGASYQLDQYTFKNFYSFRKAVNFKLRDENVANPRFLAKSNLLILLTHSLIIAFSLIVISKMTSAVLPPVFISDFSNLFSALYDWLTMGLFVFLLIWFKYIIILAISNLFDLKRINNFHFLEFIRLSMIIYLGVIALIAVLLLSSYQPNSEGFIFLKGLIVVLSVIRVIVLYFKFLRLVSFRNLYLFSYLCTTEILPLIVGLKVLYISP</sequence>
<evidence type="ECO:0000256" key="1">
    <source>
        <dbReference type="SAM" id="Phobius"/>
    </source>
</evidence>
<keyword evidence="1" id="KW-0472">Membrane</keyword>
<gene>
    <name evidence="2" type="ORF">QQ008_21685</name>
</gene>
<feature type="transmembrane region" description="Helical" evidence="1">
    <location>
        <begin position="303"/>
        <end position="326"/>
    </location>
</feature>
<name>A0ABT8KWN1_9BACT</name>
<dbReference type="InterPro" id="IPR025367">
    <property type="entry name" value="DUF4271"/>
</dbReference>